<dbReference type="GO" id="GO:0005930">
    <property type="term" value="C:axoneme"/>
    <property type="evidence" value="ECO:0007669"/>
    <property type="project" value="TreeGrafter"/>
</dbReference>
<keyword evidence="5" id="KW-0966">Cell projection</keyword>
<evidence type="ECO:0000313" key="7">
    <source>
        <dbReference type="EMBL" id="KAF4683608.1"/>
    </source>
</evidence>
<gene>
    <name evidence="7" type="ORF">FOZ60_008843</name>
</gene>
<feature type="domain" description="HYDIN/VesB/CFA65-like Ig-like" evidence="6">
    <location>
        <begin position="408"/>
        <end position="475"/>
    </location>
</feature>
<organism evidence="7 8">
    <name type="scientific">Perkinsus olseni</name>
    <name type="common">Perkinsus atlanticus</name>
    <dbReference type="NCBI Taxonomy" id="32597"/>
    <lineage>
        <taxon>Eukaryota</taxon>
        <taxon>Sar</taxon>
        <taxon>Alveolata</taxon>
        <taxon>Perkinsozoa</taxon>
        <taxon>Perkinsea</taxon>
        <taxon>Perkinsida</taxon>
        <taxon>Perkinsidae</taxon>
        <taxon>Perkinsus</taxon>
    </lineage>
</organism>
<dbReference type="GO" id="GO:1904158">
    <property type="term" value="P:axonemal central apparatus assembly"/>
    <property type="evidence" value="ECO:0007669"/>
    <property type="project" value="TreeGrafter"/>
</dbReference>
<evidence type="ECO:0000256" key="5">
    <source>
        <dbReference type="ARBA" id="ARBA00023273"/>
    </source>
</evidence>
<dbReference type="PANTHER" id="PTHR23053:SF0">
    <property type="entry name" value="HYDROCEPHALUS-INDUCING PROTEIN HOMOLOG"/>
    <property type="match status" value="1"/>
</dbReference>
<evidence type="ECO:0000256" key="2">
    <source>
        <dbReference type="ARBA" id="ARBA00004496"/>
    </source>
</evidence>
<dbReference type="AlphaFoldDB" id="A0A7J6NIA6"/>
<accession>A0A7J6NIA6</accession>
<evidence type="ECO:0000256" key="1">
    <source>
        <dbReference type="ARBA" id="ARBA00004138"/>
    </source>
</evidence>
<dbReference type="InterPro" id="IPR053879">
    <property type="entry name" value="HYDIN_VesB_CFA65-like_Ig"/>
</dbReference>
<sequence length="544" mass="58986">MSPFIPEDPVSHDFVMNMLVRDCEGLGRFAPEPRPVHFKAQSFKVQVSVAIPGDDEAPSNVIDFGDIRVGQVAERSFELTNDGEHAVDYSLVVRGKKMRKLLSVDPARSTLEPGQRQTVKAALVCPKAMSIVKSPEIFMKLVESRTQEEVKPEMPPFRITANAQFNRVTISPSAEIDFGPLMASETASETIKVTNDGVFEIPWSLFDLSKPVETPRNETPEAQSTLSVGPFNVAPASGTLPPGETTEVTIAFDALEENSHSSKLGLLVEGNGVWRASPDQTVGRELHSGDRYRKYAPTVRGTVHQLSNPTGITVEVECKLEDVDKDTPFTLSPPQLSIPPFEYRYVTMTFSPQEVGTFDGRFSAVVPKGTDPSTNSLSFNVKGEGVVPSLELKAPAFTSIDAGTLGFGFGELPIGASREVSLALTNEHRIDATYRLERSGSGMRSFSVTGPVNGTLKPGETRHIRVSYVPVAASDGDEFVLKLVTVHNENESRLLKLNGRGVTLPAEWVLPRGTGEIGWGIQSLTTSSILETSLSGLRSSSRSG</sequence>
<protein>
    <recommendedName>
        <fullName evidence="6">HYDIN/VesB/CFA65-like Ig-like domain-containing protein</fullName>
    </recommendedName>
</protein>
<comment type="subcellular location">
    <subcellularLocation>
        <location evidence="1">Cell projection</location>
        <location evidence="1">Cilium</location>
    </subcellularLocation>
    <subcellularLocation>
        <location evidence="2">Cytoplasm</location>
    </subcellularLocation>
</comment>
<dbReference type="Gene3D" id="2.60.40.10">
    <property type="entry name" value="Immunoglobulins"/>
    <property type="match status" value="4"/>
</dbReference>
<dbReference type="EMBL" id="JABANP010000356">
    <property type="protein sequence ID" value="KAF4683608.1"/>
    <property type="molecule type" value="Genomic_DNA"/>
</dbReference>
<reference evidence="7 8" key="1">
    <citation type="submission" date="2020-04" db="EMBL/GenBank/DDBJ databases">
        <title>Perkinsus olseni comparative genomics.</title>
        <authorList>
            <person name="Bogema D.R."/>
        </authorList>
    </citation>
    <scope>NUCLEOTIDE SEQUENCE [LARGE SCALE GENOMIC DNA]</scope>
    <source>
        <strain evidence="7">00978-12</strain>
    </source>
</reference>
<evidence type="ECO:0000256" key="4">
    <source>
        <dbReference type="ARBA" id="ARBA00023069"/>
    </source>
</evidence>
<evidence type="ECO:0000256" key="3">
    <source>
        <dbReference type="ARBA" id="ARBA00022490"/>
    </source>
</evidence>
<proteinExistence type="predicted"/>
<evidence type="ECO:0000259" key="6">
    <source>
        <dbReference type="Pfam" id="PF22544"/>
    </source>
</evidence>
<name>A0A7J6NIA6_PEROL</name>
<dbReference type="PANTHER" id="PTHR23053">
    <property type="entry name" value="DLEC1 DELETED IN LUNG AND ESOPHAGEAL CANCER 1"/>
    <property type="match status" value="1"/>
</dbReference>
<dbReference type="InterPro" id="IPR013783">
    <property type="entry name" value="Ig-like_fold"/>
</dbReference>
<comment type="caution">
    <text evidence="7">The sequence shown here is derived from an EMBL/GenBank/DDBJ whole genome shotgun (WGS) entry which is preliminary data.</text>
</comment>
<dbReference type="OrthoDB" id="431629at2759"/>
<dbReference type="Pfam" id="PF22544">
    <property type="entry name" value="HYDIN_VesB_CFA65-like_Ig"/>
    <property type="match status" value="1"/>
</dbReference>
<keyword evidence="3" id="KW-0963">Cytoplasm</keyword>
<dbReference type="InterPro" id="IPR033305">
    <property type="entry name" value="Hydin-like"/>
</dbReference>
<dbReference type="GO" id="GO:0003341">
    <property type="term" value="P:cilium movement"/>
    <property type="evidence" value="ECO:0007669"/>
    <property type="project" value="TreeGrafter"/>
</dbReference>
<dbReference type="Proteomes" id="UP000541610">
    <property type="component" value="Unassembled WGS sequence"/>
</dbReference>
<evidence type="ECO:0000313" key="8">
    <source>
        <dbReference type="Proteomes" id="UP000541610"/>
    </source>
</evidence>
<keyword evidence="4" id="KW-0969">Cilium</keyword>